<evidence type="ECO:0000313" key="2">
    <source>
        <dbReference type="EMBL" id="CAF1521702.1"/>
    </source>
</evidence>
<protein>
    <submittedName>
        <fullName evidence="1">Uncharacterized protein</fullName>
    </submittedName>
</protein>
<evidence type="ECO:0000313" key="1">
    <source>
        <dbReference type="EMBL" id="CAF1239146.1"/>
    </source>
</evidence>
<evidence type="ECO:0000313" key="3">
    <source>
        <dbReference type="Proteomes" id="UP000663854"/>
    </source>
</evidence>
<dbReference type="EMBL" id="CAJNOL010002677">
    <property type="protein sequence ID" value="CAF1521702.1"/>
    <property type="molecule type" value="Genomic_DNA"/>
</dbReference>
<accession>A0A814Z512</accession>
<sequence length="207" mass="24545">MAHNKRTHYGFCKVTGTTLCVENHLIEIAKSANTIVPTLVEVEKDIIHAEKHNGKFNEYIEYAMKQIATRLPTHHYSNRFFNQNNIDQTELIHLFKENHNAMMFYYNSINDILESNSLFRHEITRLLRMIRPILKDDVICNYQLVLRIYSNNQVLFSLNSQDPFKEISLSTAQSTIDNVYSLIILRELKHWMNRTENLLKTLKWKLF</sequence>
<evidence type="ECO:0000313" key="4">
    <source>
        <dbReference type="Proteomes" id="UP000663870"/>
    </source>
</evidence>
<dbReference type="Proteomes" id="UP000663870">
    <property type="component" value="Unassembled WGS sequence"/>
</dbReference>
<name>A0A814Z512_9BILA</name>
<reference evidence="1" key="1">
    <citation type="submission" date="2021-02" db="EMBL/GenBank/DDBJ databases">
        <authorList>
            <person name="Nowell W R."/>
        </authorList>
    </citation>
    <scope>NUCLEOTIDE SEQUENCE</scope>
</reference>
<gene>
    <name evidence="2" type="ORF">JXQ802_LOCUS41628</name>
    <name evidence="1" type="ORF">PYM288_LOCUS26786</name>
</gene>
<dbReference type="EMBL" id="CAJNOH010001656">
    <property type="protein sequence ID" value="CAF1239146.1"/>
    <property type="molecule type" value="Genomic_DNA"/>
</dbReference>
<comment type="caution">
    <text evidence="1">The sequence shown here is derived from an EMBL/GenBank/DDBJ whole genome shotgun (WGS) entry which is preliminary data.</text>
</comment>
<proteinExistence type="predicted"/>
<dbReference type="AlphaFoldDB" id="A0A814Z512"/>
<dbReference type="Proteomes" id="UP000663854">
    <property type="component" value="Unassembled WGS sequence"/>
</dbReference>
<keyword evidence="4" id="KW-1185">Reference proteome</keyword>
<organism evidence="1 3">
    <name type="scientific">Rotaria sordida</name>
    <dbReference type="NCBI Taxonomy" id="392033"/>
    <lineage>
        <taxon>Eukaryota</taxon>
        <taxon>Metazoa</taxon>
        <taxon>Spiralia</taxon>
        <taxon>Gnathifera</taxon>
        <taxon>Rotifera</taxon>
        <taxon>Eurotatoria</taxon>
        <taxon>Bdelloidea</taxon>
        <taxon>Philodinida</taxon>
        <taxon>Philodinidae</taxon>
        <taxon>Rotaria</taxon>
    </lineage>
</organism>